<keyword evidence="5 9" id="KW-0413">Isomerase</keyword>
<evidence type="ECO:0000256" key="4">
    <source>
        <dbReference type="ARBA" id="ARBA00023110"/>
    </source>
</evidence>
<feature type="signal peptide" evidence="7">
    <location>
        <begin position="1"/>
        <end position="22"/>
    </location>
</feature>
<reference evidence="9 10" key="1">
    <citation type="journal article" date="2014" name="Int. J. Syst. Evol. Microbiol.">
        <title>Ramlibacter solisilvae sp. nov., isolated from forest soil, and emended description of the genus Ramlibacter.</title>
        <authorList>
            <person name="Lee H.J."/>
            <person name="Lee S.H."/>
            <person name="Lee S.S."/>
            <person name="Lee J.S."/>
            <person name="Kim Y."/>
            <person name="Kim S.C."/>
            <person name="Jeon C.O."/>
        </authorList>
    </citation>
    <scope>NUCLEOTIDE SEQUENCE [LARGE SCALE GENOMIC DNA]</scope>
    <source>
        <strain evidence="9 10">5-10</strain>
    </source>
</reference>
<organism evidence="9 10">
    <name type="scientific">Ramlibacter tataouinensis</name>
    <dbReference type="NCBI Taxonomy" id="94132"/>
    <lineage>
        <taxon>Bacteria</taxon>
        <taxon>Pseudomonadati</taxon>
        <taxon>Pseudomonadota</taxon>
        <taxon>Betaproteobacteria</taxon>
        <taxon>Burkholderiales</taxon>
        <taxon>Comamonadaceae</taxon>
        <taxon>Ramlibacter</taxon>
    </lineage>
</organism>
<dbReference type="Gene3D" id="3.10.50.40">
    <property type="match status" value="1"/>
</dbReference>
<dbReference type="InterPro" id="IPR046357">
    <property type="entry name" value="PPIase_dom_sf"/>
</dbReference>
<dbReference type="Gene3D" id="1.10.8.1040">
    <property type="match status" value="1"/>
</dbReference>
<evidence type="ECO:0000256" key="6">
    <source>
        <dbReference type="SAM" id="MobiDB-lite"/>
    </source>
</evidence>
<evidence type="ECO:0000256" key="7">
    <source>
        <dbReference type="SAM" id="SignalP"/>
    </source>
</evidence>
<dbReference type="SUPFAM" id="SSF109998">
    <property type="entry name" value="Triger factor/SurA peptide-binding domain-like"/>
    <property type="match status" value="1"/>
</dbReference>
<evidence type="ECO:0000256" key="1">
    <source>
        <dbReference type="ARBA" id="ARBA00000971"/>
    </source>
</evidence>
<dbReference type="EC" id="5.2.1.8" evidence="3"/>
<dbReference type="AlphaFoldDB" id="A0A127JYT0"/>
<dbReference type="PATRIC" id="fig|94132.3.peg.4584"/>
<dbReference type="Proteomes" id="UP000070433">
    <property type="component" value="Chromosome"/>
</dbReference>
<keyword evidence="7" id="KW-0732">Signal</keyword>
<dbReference type="InterPro" id="IPR000297">
    <property type="entry name" value="PPIase_PpiC"/>
</dbReference>
<feature type="chain" id="PRO_5007449662" description="peptidylprolyl isomerase" evidence="7">
    <location>
        <begin position="23"/>
        <end position="259"/>
    </location>
</feature>
<dbReference type="PROSITE" id="PS50198">
    <property type="entry name" value="PPIC_PPIASE_2"/>
    <property type="match status" value="1"/>
</dbReference>
<evidence type="ECO:0000256" key="2">
    <source>
        <dbReference type="ARBA" id="ARBA00007656"/>
    </source>
</evidence>
<gene>
    <name evidence="9" type="ORF">UC35_22495</name>
</gene>
<evidence type="ECO:0000256" key="5">
    <source>
        <dbReference type="PROSITE-ProRule" id="PRU00278"/>
    </source>
</evidence>
<dbReference type="PANTHER" id="PTHR47245:SF2">
    <property type="entry name" value="PEPTIDYL-PROLYL CIS-TRANS ISOMERASE HP_0175-RELATED"/>
    <property type="match status" value="1"/>
</dbReference>
<dbReference type="EMBL" id="CP010951">
    <property type="protein sequence ID" value="AMO25089.1"/>
    <property type="molecule type" value="Genomic_DNA"/>
</dbReference>
<evidence type="ECO:0000259" key="8">
    <source>
        <dbReference type="PROSITE" id="PS50198"/>
    </source>
</evidence>
<dbReference type="Pfam" id="PF13616">
    <property type="entry name" value="Rotamase_3"/>
    <property type="match status" value="1"/>
</dbReference>
<dbReference type="InterPro" id="IPR027304">
    <property type="entry name" value="Trigger_fact/SurA_dom_sf"/>
</dbReference>
<dbReference type="SUPFAM" id="SSF54534">
    <property type="entry name" value="FKBP-like"/>
    <property type="match status" value="1"/>
</dbReference>
<evidence type="ECO:0000313" key="9">
    <source>
        <dbReference type="EMBL" id="AMO25089.1"/>
    </source>
</evidence>
<evidence type="ECO:0000313" key="10">
    <source>
        <dbReference type="Proteomes" id="UP000070433"/>
    </source>
</evidence>
<dbReference type="OrthoDB" id="14196at2"/>
<keyword evidence="10" id="KW-1185">Reference proteome</keyword>
<dbReference type="PANTHER" id="PTHR47245">
    <property type="entry name" value="PEPTIDYLPROLYL ISOMERASE"/>
    <property type="match status" value="1"/>
</dbReference>
<dbReference type="GO" id="GO:0003755">
    <property type="term" value="F:peptidyl-prolyl cis-trans isomerase activity"/>
    <property type="evidence" value="ECO:0007669"/>
    <property type="project" value="UniProtKB-KW"/>
</dbReference>
<evidence type="ECO:0000256" key="3">
    <source>
        <dbReference type="ARBA" id="ARBA00013194"/>
    </source>
</evidence>
<keyword evidence="4 5" id="KW-0697">Rotamase</keyword>
<feature type="domain" description="PpiC" evidence="8">
    <location>
        <begin position="129"/>
        <end position="220"/>
    </location>
</feature>
<feature type="region of interest" description="Disordered" evidence="6">
    <location>
        <begin position="161"/>
        <end position="180"/>
    </location>
</feature>
<proteinExistence type="inferred from homology"/>
<comment type="similarity">
    <text evidence="2">Belongs to the PpiC/parvulin rotamase family.</text>
</comment>
<dbReference type="RefSeq" id="WP_061503524.1">
    <property type="nucleotide sequence ID" value="NZ_CP010951.1"/>
</dbReference>
<accession>A0A127JYT0</accession>
<comment type="catalytic activity">
    <reaction evidence="1">
        <text>[protein]-peptidylproline (omega=180) = [protein]-peptidylproline (omega=0)</text>
        <dbReference type="Rhea" id="RHEA:16237"/>
        <dbReference type="Rhea" id="RHEA-COMP:10747"/>
        <dbReference type="Rhea" id="RHEA-COMP:10748"/>
        <dbReference type="ChEBI" id="CHEBI:83833"/>
        <dbReference type="ChEBI" id="CHEBI:83834"/>
        <dbReference type="EC" id="5.2.1.8"/>
    </reaction>
</comment>
<name>A0A127JYT0_9BURK</name>
<protein>
    <recommendedName>
        <fullName evidence="3">peptidylprolyl isomerase</fullName>
        <ecNumber evidence="3">5.2.1.8</ecNumber>
    </recommendedName>
</protein>
<sequence length="259" mass="28816">MKHLLLSAAAAAVFALALPAAAQNVAIVNGKPVPKSRVDVLASQIARTGRPVSPEMQTQLKEEVVLREIFMQEAQQRGLDGSDDFKNQMELARQTILIKELFTDYQKKNPVTDAEIQAEYDKFAAASGGKEYRTRHILVEEEAQAKKIIADLKKGAKFDDLAKKQSKDPGSAQKGGDLDWATPSSFVPEFAQAMVKLNKGQVTQEPVKSNFGWHVIRVDEIREAQLPKLEEVKPQIAQQLQQQKLAKFQEDLRAKAKVE</sequence>
<dbReference type="InterPro" id="IPR050245">
    <property type="entry name" value="PrsA_foldase"/>
</dbReference>